<feature type="transmembrane region" description="Helical" evidence="7">
    <location>
        <begin position="93"/>
        <end position="114"/>
    </location>
</feature>
<gene>
    <name evidence="9" type="ORF">E0E05_03000</name>
</gene>
<dbReference type="OrthoDB" id="7939379at2"/>
<evidence type="ECO:0000256" key="2">
    <source>
        <dbReference type="ARBA" id="ARBA00022448"/>
    </source>
</evidence>
<dbReference type="AlphaFoldDB" id="A0A4P6UXZ0"/>
<evidence type="ECO:0000256" key="3">
    <source>
        <dbReference type="ARBA" id="ARBA00022475"/>
    </source>
</evidence>
<protein>
    <submittedName>
        <fullName evidence="9">Sugar ABC transporter permease</fullName>
    </submittedName>
</protein>
<keyword evidence="10" id="KW-1185">Reference proteome</keyword>
<dbReference type="SUPFAM" id="SSF161098">
    <property type="entry name" value="MetI-like"/>
    <property type="match status" value="1"/>
</dbReference>
<accession>A0A4P6UXZ0</accession>
<feature type="transmembrane region" description="Helical" evidence="7">
    <location>
        <begin position="281"/>
        <end position="304"/>
    </location>
</feature>
<dbReference type="PANTHER" id="PTHR30193">
    <property type="entry name" value="ABC TRANSPORTER PERMEASE PROTEIN"/>
    <property type="match status" value="1"/>
</dbReference>
<feature type="transmembrane region" description="Helical" evidence="7">
    <location>
        <begin position="30"/>
        <end position="52"/>
    </location>
</feature>
<dbReference type="PROSITE" id="PS50928">
    <property type="entry name" value="ABC_TM1"/>
    <property type="match status" value="1"/>
</dbReference>
<dbReference type="CDD" id="cd06261">
    <property type="entry name" value="TM_PBP2"/>
    <property type="match status" value="1"/>
</dbReference>
<keyword evidence="2 7" id="KW-0813">Transport</keyword>
<dbReference type="InterPro" id="IPR051393">
    <property type="entry name" value="ABC_transporter_permease"/>
</dbReference>
<feature type="transmembrane region" description="Helical" evidence="7">
    <location>
        <begin position="126"/>
        <end position="146"/>
    </location>
</feature>
<evidence type="ECO:0000256" key="1">
    <source>
        <dbReference type="ARBA" id="ARBA00004651"/>
    </source>
</evidence>
<keyword evidence="3" id="KW-1003">Cell membrane</keyword>
<dbReference type="KEGG" id="rpod:E0E05_03000"/>
<name>A0A4P6UXZ0_9HYPH</name>
<dbReference type="Gene3D" id="1.10.3720.10">
    <property type="entry name" value="MetI-like"/>
    <property type="match status" value="1"/>
</dbReference>
<evidence type="ECO:0000256" key="7">
    <source>
        <dbReference type="RuleBase" id="RU363032"/>
    </source>
</evidence>
<evidence type="ECO:0000313" key="10">
    <source>
        <dbReference type="Proteomes" id="UP000293719"/>
    </source>
</evidence>
<dbReference type="InterPro" id="IPR000515">
    <property type="entry name" value="MetI-like"/>
</dbReference>
<evidence type="ECO:0000256" key="4">
    <source>
        <dbReference type="ARBA" id="ARBA00022692"/>
    </source>
</evidence>
<dbReference type="GO" id="GO:0055085">
    <property type="term" value="P:transmembrane transport"/>
    <property type="evidence" value="ECO:0007669"/>
    <property type="project" value="InterPro"/>
</dbReference>
<comment type="similarity">
    <text evidence="7">Belongs to the binding-protein-dependent transport system permease family.</text>
</comment>
<sequence length="314" mass="35829">MTDAVAPPIAGSPARTRKPRSWMRRNRVTIAPWLFLAPALIMFAIYVIIPIFQSIWISFYEWDGLGEAEWIGLRNYEDLWYDDRFYTSLKNNVIWLVLYMLAVPAGLGIALFLNQTVTGIRVYKSLFFFPFVISQVVVGLIFAWFYNPNFGIVGQVWEFFGANPPSILGDEDLVTYGIIFAGLWPQIAYCMILYLTGLNNVSPDQIEAGRLDGARGFRMLWHVILPQLRPATFIAVVVTVIGALRSFDLIAIMTQGGPYGSSNVLAYYMYEVALSEYGFRYGYGSAIATVLFTIMLIYISYFLWRMYQDEKGDR</sequence>
<dbReference type="EMBL" id="CP036532">
    <property type="protein sequence ID" value="QBK29655.1"/>
    <property type="molecule type" value="Genomic_DNA"/>
</dbReference>
<dbReference type="PANTHER" id="PTHR30193:SF37">
    <property type="entry name" value="INNER MEMBRANE ABC TRANSPORTER PERMEASE PROTEIN YCJO"/>
    <property type="match status" value="1"/>
</dbReference>
<evidence type="ECO:0000313" key="9">
    <source>
        <dbReference type="EMBL" id="QBK29655.1"/>
    </source>
</evidence>
<feature type="transmembrane region" description="Helical" evidence="7">
    <location>
        <begin position="219"/>
        <end position="244"/>
    </location>
</feature>
<reference evidence="9 10" key="1">
    <citation type="journal article" date="2017" name="Int. J. Syst. Evol. Microbiol.">
        <title>Roseitalea porphyridii gen. nov., sp. nov., isolated from a red alga, and reclassification of Hoeflea suaedae Chung et al. 2013 as Pseudohoeflea suaedae gen. nov., comb. nov.</title>
        <authorList>
            <person name="Hyeon J.W."/>
            <person name="Jeong S.E."/>
            <person name="Baek K."/>
            <person name="Jeon C.O."/>
        </authorList>
    </citation>
    <scope>NUCLEOTIDE SEQUENCE [LARGE SCALE GENOMIC DNA]</scope>
    <source>
        <strain evidence="9 10">MA7-20</strain>
    </source>
</reference>
<feature type="transmembrane region" description="Helical" evidence="7">
    <location>
        <begin position="173"/>
        <end position="198"/>
    </location>
</feature>
<dbReference type="GO" id="GO:0005886">
    <property type="term" value="C:plasma membrane"/>
    <property type="evidence" value="ECO:0007669"/>
    <property type="project" value="UniProtKB-SubCell"/>
</dbReference>
<keyword evidence="5 7" id="KW-1133">Transmembrane helix</keyword>
<feature type="domain" description="ABC transmembrane type-1" evidence="8">
    <location>
        <begin position="88"/>
        <end position="302"/>
    </location>
</feature>
<organism evidence="9 10">
    <name type="scientific">Roseitalea porphyridii</name>
    <dbReference type="NCBI Taxonomy" id="1852022"/>
    <lineage>
        <taxon>Bacteria</taxon>
        <taxon>Pseudomonadati</taxon>
        <taxon>Pseudomonadota</taxon>
        <taxon>Alphaproteobacteria</taxon>
        <taxon>Hyphomicrobiales</taxon>
        <taxon>Ahrensiaceae</taxon>
        <taxon>Roseitalea</taxon>
    </lineage>
</organism>
<evidence type="ECO:0000256" key="6">
    <source>
        <dbReference type="ARBA" id="ARBA00023136"/>
    </source>
</evidence>
<evidence type="ECO:0000256" key="5">
    <source>
        <dbReference type="ARBA" id="ARBA00022989"/>
    </source>
</evidence>
<keyword evidence="6 7" id="KW-0472">Membrane</keyword>
<dbReference type="InterPro" id="IPR035906">
    <property type="entry name" value="MetI-like_sf"/>
</dbReference>
<dbReference type="Pfam" id="PF00528">
    <property type="entry name" value="BPD_transp_1"/>
    <property type="match status" value="1"/>
</dbReference>
<dbReference type="GeneID" id="90766252"/>
<proteinExistence type="inferred from homology"/>
<dbReference type="Proteomes" id="UP000293719">
    <property type="component" value="Chromosome"/>
</dbReference>
<keyword evidence="4 7" id="KW-0812">Transmembrane</keyword>
<evidence type="ECO:0000259" key="8">
    <source>
        <dbReference type="PROSITE" id="PS50928"/>
    </source>
</evidence>
<dbReference type="RefSeq" id="WP_131615370.1">
    <property type="nucleotide sequence ID" value="NZ_CP036532.1"/>
</dbReference>
<comment type="subcellular location">
    <subcellularLocation>
        <location evidence="1 7">Cell membrane</location>
        <topology evidence="1 7">Multi-pass membrane protein</topology>
    </subcellularLocation>
</comment>